<dbReference type="STRING" id="930117.SAMN05216225_1001472"/>
<dbReference type="InterPro" id="IPR024562">
    <property type="entry name" value="YqhG"/>
</dbReference>
<keyword evidence="2" id="KW-1185">Reference proteome</keyword>
<dbReference type="Proteomes" id="UP000183988">
    <property type="component" value="Unassembled WGS sequence"/>
</dbReference>
<dbReference type="Pfam" id="PF11079">
    <property type="entry name" value="YqhG"/>
    <property type="match status" value="1"/>
</dbReference>
<organism evidence="1 2">
    <name type="scientific">Ornithinibacillus halophilus</name>
    <dbReference type="NCBI Taxonomy" id="930117"/>
    <lineage>
        <taxon>Bacteria</taxon>
        <taxon>Bacillati</taxon>
        <taxon>Bacillota</taxon>
        <taxon>Bacilli</taxon>
        <taxon>Bacillales</taxon>
        <taxon>Bacillaceae</taxon>
        <taxon>Ornithinibacillus</taxon>
    </lineage>
</organism>
<proteinExistence type="predicted"/>
<dbReference type="OrthoDB" id="2433584at2"/>
<dbReference type="AlphaFoldDB" id="A0A1M5D0X8"/>
<gene>
    <name evidence="1" type="ORF">SAMN05216225_1001472</name>
</gene>
<accession>A0A1M5D0X8</accession>
<reference evidence="1 2" key="1">
    <citation type="submission" date="2016-11" db="EMBL/GenBank/DDBJ databases">
        <authorList>
            <person name="Jaros S."/>
            <person name="Januszkiewicz K."/>
            <person name="Wedrychowicz H."/>
        </authorList>
    </citation>
    <scope>NUCLEOTIDE SEQUENCE [LARGE SCALE GENOMIC DNA]</scope>
    <source>
        <strain evidence="1 2">IBRC-M 10683</strain>
    </source>
</reference>
<name>A0A1M5D0X8_9BACI</name>
<dbReference type="EMBL" id="FQVW01000001">
    <property type="protein sequence ID" value="SHF60564.1"/>
    <property type="molecule type" value="Genomic_DNA"/>
</dbReference>
<evidence type="ECO:0000313" key="1">
    <source>
        <dbReference type="EMBL" id="SHF60564.1"/>
    </source>
</evidence>
<dbReference type="RefSeq" id="WP_072887587.1">
    <property type="nucleotide sequence ID" value="NZ_FQVW01000001.1"/>
</dbReference>
<protein>
    <submittedName>
        <fullName evidence="1">Uncharacterized protein</fullName>
    </submittedName>
</protein>
<sequence length="258" mass="30698">MGIKNLDQFLYDYFNAHQCEVVDQIDGRLTVQLNEKMDRALMNRPFYWHYIKKMGQPGDPMKLTLITDHEDAESQGEKIHFGSPRLQQIWNHLRDNERFTRLFQVIHTTTNTALHPWLVVNVKLSYIGKHKKDELFSIGLNLVNGIMKTEMMEQLEKHEFQLKVSDYCYTISPIIKLSSGFKRIEAVLEDYIKNQEHQWADQSLKELDNEMKLLNHFYETNTEEEKEQMEKELQEIKERYTPKVHISIINGGLFYLMQ</sequence>
<evidence type="ECO:0000313" key="2">
    <source>
        <dbReference type="Proteomes" id="UP000183988"/>
    </source>
</evidence>